<gene>
    <name evidence="2" type="ORF">Ani05nite_06790</name>
</gene>
<dbReference type="Pfam" id="PF03729">
    <property type="entry name" value="DUF308"/>
    <property type="match status" value="1"/>
</dbReference>
<dbReference type="RefSeq" id="WP_203764480.1">
    <property type="nucleotide sequence ID" value="NZ_BOMQ01000008.1"/>
</dbReference>
<sequence length="182" mass="18062">MPDDAPASRPWPRLAAGVLAIGAGAAAFVWPSATVRVAGLLFGLDLVVIGTIRAVLLLVVPGYPEWYRIVGACCGVLTAVAGVLCLRHVAVSVVLLSVTLLLGGMLRSLPESFPTGGDPADGAGARPVGGATLIGTVVTVLILARLEPAALVALGGVVLLGTGAARVAGAVANLRSASRAGM</sequence>
<proteinExistence type="predicted"/>
<dbReference type="Proteomes" id="UP000647172">
    <property type="component" value="Unassembled WGS sequence"/>
</dbReference>
<name>A0A919JD31_9ACTN</name>
<keyword evidence="1" id="KW-1133">Transmembrane helix</keyword>
<feature type="transmembrane region" description="Helical" evidence="1">
    <location>
        <begin position="66"/>
        <end position="84"/>
    </location>
</feature>
<dbReference type="EMBL" id="BOMQ01000008">
    <property type="protein sequence ID" value="GIE47145.1"/>
    <property type="molecule type" value="Genomic_DNA"/>
</dbReference>
<feature type="transmembrane region" description="Helical" evidence="1">
    <location>
        <begin position="12"/>
        <end position="30"/>
    </location>
</feature>
<feature type="transmembrane region" description="Helical" evidence="1">
    <location>
        <begin position="89"/>
        <end position="106"/>
    </location>
</feature>
<feature type="transmembrane region" description="Helical" evidence="1">
    <location>
        <begin position="126"/>
        <end position="144"/>
    </location>
</feature>
<reference evidence="2" key="1">
    <citation type="submission" date="2021-01" db="EMBL/GenBank/DDBJ databases">
        <title>Whole genome shotgun sequence of Actinoplanes nipponensis NBRC 14063.</title>
        <authorList>
            <person name="Komaki H."/>
            <person name="Tamura T."/>
        </authorList>
    </citation>
    <scope>NUCLEOTIDE SEQUENCE</scope>
    <source>
        <strain evidence="2">NBRC 14063</strain>
    </source>
</reference>
<comment type="caution">
    <text evidence="2">The sequence shown here is derived from an EMBL/GenBank/DDBJ whole genome shotgun (WGS) entry which is preliminary data.</text>
</comment>
<keyword evidence="3" id="KW-1185">Reference proteome</keyword>
<feature type="transmembrane region" description="Helical" evidence="1">
    <location>
        <begin position="151"/>
        <end position="172"/>
    </location>
</feature>
<dbReference type="InterPro" id="IPR005325">
    <property type="entry name" value="DUF308_memb"/>
</dbReference>
<keyword evidence="1" id="KW-0472">Membrane</keyword>
<keyword evidence="1" id="KW-0812">Transmembrane</keyword>
<dbReference type="AlphaFoldDB" id="A0A919JD31"/>
<evidence type="ECO:0000313" key="3">
    <source>
        <dbReference type="Proteomes" id="UP000647172"/>
    </source>
</evidence>
<evidence type="ECO:0000313" key="2">
    <source>
        <dbReference type="EMBL" id="GIE47145.1"/>
    </source>
</evidence>
<accession>A0A919JD31</accession>
<evidence type="ECO:0000256" key="1">
    <source>
        <dbReference type="SAM" id="Phobius"/>
    </source>
</evidence>
<organism evidence="2 3">
    <name type="scientific">Actinoplanes nipponensis</name>
    <dbReference type="NCBI Taxonomy" id="135950"/>
    <lineage>
        <taxon>Bacteria</taxon>
        <taxon>Bacillati</taxon>
        <taxon>Actinomycetota</taxon>
        <taxon>Actinomycetes</taxon>
        <taxon>Micromonosporales</taxon>
        <taxon>Micromonosporaceae</taxon>
        <taxon>Actinoplanes</taxon>
    </lineage>
</organism>
<feature type="transmembrane region" description="Helical" evidence="1">
    <location>
        <begin position="37"/>
        <end position="60"/>
    </location>
</feature>
<protein>
    <submittedName>
        <fullName evidence="2">Uncharacterized protein</fullName>
    </submittedName>
</protein>